<reference evidence="8" key="1">
    <citation type="submission" date="2014-05" db="EMBL/GenBank/DDBJ databases">
        <title>The transcriptome of the halophilic microalga Tetraselmis sp. GSL018 isolated from the Great Salt Lake, Utah.</title>
        <authorList>
            <person name="Jinkerson R.E."/>
            <person name="D'Adamo S."/>
            <person name="Posewitz M.C."/>
        </authorList>
    </citation>
    <scope>NUCLEOTIDE SEQUENCE</scope>
    <source>
        <strain evidence="8">GSL018</strain>
    </source>
</reference>
<evidence type="ECO:0000259" key="7">
    <source>
        <dbReference type="PROSITE" id="PS52027"/>
    </source>
</evidence>
<evidence type="ECO:0000256" key="4">
    <source>
        <dbReference type="ARBA" id="ARBA00022833"/>
    </source>
</evidence>
<keyword evidence="1" id="KW-0479">Metal-binding</keyword>
<organism evidence="8">
    <name type="scientific">Tetraselmis sp. GSL018</name>
    <dbReference type="NCBI Taxonomy" id="582737"/>
    <lineage>
        <taxon>Eukaryota</taxon>
        <taxon>Viridiplantae</taxon>
        <taxon>Chlorophyta</taxon>
        <taxon>core chlorophytes</taxon>
        <taxon>Chlorodendrophyceae</taxon>
        <taxon>Chlorodendrales</taxon>
        <taxon>Chlorodendraceae</taxon>
        <taxon>Tetraselmis</taxon>
    </lineage>
</organism>
<evidence type="ECO:0000256" key="3">
    <source>
        <dbReference type="ARBA" id="ARBA00022771"/>
    </source>
</evidence>
<feature type="region of interest" description="Disordered" evidence="6">
    <location>
        <begin position="135"/>
        <end position="186"/>
    </location>
</feature>
<protein>
    <recommendedName>
        <fullName evidence="7">C2HC/C3H-type domain-containing protein</fullName>
    </recommendedName>
</protein>
<accession>A0A061RDX9</accession>
<dbReference type="Gene3D" id="3.30.160.60">
    <property type="entry name" value="Classic Zinc Finger"/>
    <property type="match status" value="1"/>
</dbReference>
<dbReference type="InterPro" id="IPR026319">
    <property type="entry name" value="ZC2HC1A/B-like"/>
</dbReference>
<dbReference type="PROSITE" id="PS52027">
    <property type="entry name" value="ZF_C2HC_C3H"/>
    <property type="match status" value="1"/>
</dbReference>
<evidence type="ECO:0000256" key="2">
    <source>
        <dbReference type="ARBA" id="ARBA00022737"/>
    </source>
</evidence>
<gene>
    <name evidence="8" type="ORF">TSPGSL018_2638</name>
</gene>
<keyword evidence="4" id="KW-0862">Zinc</keyword>
<dbReference type="PANTHER" id="PTHR13555">
    <property type="entry name" value="C2H2 ZINC FINGER CGI-62-RELATED"/>
    <property type="match status" value="1"/>
</dbReference>
<keyword evidence="2" id="KW-0677">Repeat</keyword>
<dbReference type="EMBL" id="GBEZ01015014">
    <property type="protein sequence ID" value="JAC71112.1"/>
    <property type="molecule type" value="Transcribed_RNA"/>
</dbReference>
<dbReference type="GO" id="GO:0008270">
    <property type="term" value="F:zinc ion binding"/>
    <property type="evidence" value="ECO:0007669"/>
    <property type="project" value="UniProtKB-KW"/>
</dbReference>
<name>A0A061RDX9_9CHLO</name>
<sequence length="186" mass="20667">LPPLSRESCAAAAADRSAGRRRADRSGQRPGEAEADEPQARGLSPARLFHFPKLQRLRGRGRVGCGVAPRRDVPQGSSDWLLGACFRRRRDEYEFAGEPVELRECGSCGRRFNEAALARHERVCAKVFQEKRKPMDMTKQRVAGTEAAKHYRAPRGEGARPSAIKQAAMERRAAADVPRAEPPWQP</sequence>
<evidence type="ECO:0000256" key="5">
    <source>
        <dbReference type="PROSITE-ProRule" id="PRU01371"/>
    </source>
</evidence>
<feature type="non-terminal residue" evidence="8">
    <location>
        <position position="186"/>
    </location>
</feature>
<dbReference type="AlphaFoldDB" id="A0A061RDX9"/>
<dbReference type="InterPro" id="IPR049899">
    <property type="entry name" value="Znf_C2HC_C3H"/>
</dbReference>
<evidence type="ECO:0000313" key="8">
    <source>
        <dbReference type="EMBL" id="JAC71112.1"/>
    </source>
</evidence>
<dbReference type="PANTHER" id="PTHR13555:SF36">
    <property type="entry name" value="ZINC FINGER C2HC DOMAIN-CONTAINING PROTEIN 1B"/>
    <property type="match status" value="1"/>
</dbReference>
<evidence type="ECO:0000256" key="6">
    <source>
        <dbReference type="SAM" id="MobiDB-lite"/>
    </source>
</evidence>
<dbReference type="Pfam" id="PF13913">
    <property type="entry name" value="zf-C2HC_2"/>
    <property type="match status" value="1"/>
</dbReference>
<feature type="domain" description="C2HC/C3H-type" evidence="7">
    <location>
        <begin position="101"/>
        <end position="130"/>
    </location>
</feature>
<evidence type="ECO:0000256" key="1">
    <source>
        <dbReference type="ARBA" id="ARBA00022723"/>
    </source>
</evidence>
<feature type="non-terminal residue" evidence="8">
    <location>
        <position position="1"/>
    </location>
</feature>
<feature type="region of interest" description="Disordered" evidence="6">
    <location>
        <begin position="1"/>
        <end position="46"/>
    </location>
</feature>
<proteinExistence type="predicted"/>
<keyword evidence="3 5" id="KW-0863">Zinc-finger</keyword>